<dbReference type="PANTHER" id="PTHR10971">
    <property type="entry name" value="MRNA EXPORT FACTOR AND BUB3"/>
    <property type="match status" value="1"/>
</dbReference>
<evidence type="ECO:0000313" key="4">
    <source>
        <dbReference type="Proteomes" id="UP001472677"/>
    </source>
</evidence>
<keyword evidence="4" id="KW-1185">Reference proteome</keyword>
<dbReference type="InterPro" id="IPR001680">
    <property type="entry name" value="WD40_rpt"/>
</dbReference>
<evidence type="ECO:0000256" key="2">
    <source>
        <dbReference type="ARBA" id="ARBA00022737"/>
    </source>
</evidence>
<evidence type="ECO:0000256" key="1">
    <source>
        <dbReference type="ARBA" id="ARBA00022574"/>
    </source>
</evidence>
<dbReference type="EMBL" id="JBBPBM010000028">
    <property type="protein sequence ID" value="KAK8537445.1"/>
    <property type="molecule type" value="Genomic_DNA"/>
</dbReference>
<protein>
    <recommendedName>
        <fullName evidence="5">Mitotic checkpoint protein BUB3.3</fullName>
    </recommendedName>
</protein>
<name>A0ABR2DEU9_9ROSI</name>
<dbReference type="Gene3D" id="2.130.10.10">
    <property type="entry name" value="YVTN repeat-like/Quinoprotein amine dehydrogenase"/>
    <property type="match status" value="1"/>
</dbReference>
<evidence type="ECO:0000313" key="3">
    <source>
        <dbReference type="EMBL" id="KAK8537445.1"/>
    </source>
</evidence>
<evidence type="ECO:0008006" key="5">
    <source>
        <dbReference type="Google" id="ProtNLM"/>
    </source>
</evidence>
<dbReference type="SMART" id="SM00320">
    <property type="entry name" value="WD40"/>
    <property type="match status" value="5"/>
</dbReference>
<keyword evidence="2" id="KW-0677">Repeat</keyword>
<reference evidence="3 4" key="1">
    <citation type="journal article" date="2024" name="G3 (Bethesda)">
        <title>Genome assembly of Hibiscus sabdariffa L. provides insights into metabolisms of medicinal natural products.</title>
        <authorList>
            <person name="Kim T."/>
        </authorList>
    </citation>
    <scope>NUCLEOTIDE SEQUENCE [LARGE SCALE GENOMIC DNA]</scope>
    <source>
        <strain evidence="3">TK-2024</strain>
        <tissue evidence="3">Old leaves</tissue>
    </source>
</reference>
<accession>A0ABR2DEU9</accession>
<keyword evidence="1" id="KW-0853">WD repeat</keyword>
<dbReference type="Proteomes" id="UP001472677">
    <property type="component" value="Unassembled WGS sequence"/>
</dbReference>
<gene>
    <name evidence="3" type="ORF">V6N12_043608</name>
</gene>
<dbReference type="SUPFAM" id="SSF50978">
    <property type="entry name" value="WD40 repeat-like"/>
    <property type="match status" value="1"/>
</dbReference>
<proteinExistence type="predicted"/>
<sequence>MNGSCLEFKNLIRDAITRIRFAPQSNNLLISSWDSSLRLHNVDCSQLRLKASSESALLDCCFQEESVAFSAGSDGSITRYDLLSGISNKIGNHDDIATCVEYSTETRQVITAGFDKKINSLGHVWSKTPSVGSSVDIYDLRNLDRSVESNESCMDVPIRCVSSIPYSKGYAVGLVDGLVKLELPYPSSLNKMGYMFRCHPKSRDGRNHMVPVNDIAFNPNNSGAFVTGDNVGNVSAWGAKSRRRLFELPRCSNSIASLAFNHEGQILAVASSHIYQEATEIGKPPQIFVHTLDESYS</sequence>
<dbReference type="InterPro" id="IPR036322">
    <property type="entry name" value="WD40_repeat_dom_sf"/>
</dbReference>
<dbReference type="InterPro" id="IPR015943">
    <property type="entry name" value="WD40/YVTN_repeat-like_dom_sf"/>
</dbReference>
<comment type="caution">
    <text evidence="3">The sequence shown here is derived from an EMBL/GenBank/DDBJ whole genome shotgun (WGS) entry which is preliminary data.</text>
</comment>
<organism evidence="3 4">
    <name type="scientific">Hibiscus sabdariffa</name>
    <name type="common">roselle</name>
    <dbReference type="NCBI Taxonomy" id="183260"/>
    <lineage>
        <taxon>Eukaryota</taxon>
        <taxon>Viridiplantae</taxon>
        <taxon>Streptophyta</taxon>
        <taxon>Embryophyta</taxon>
        <taxon>Tracheophyta</taxon>
        <taxon>Spermatophyta</taxon>
        <taxon>Magnoliopsida</taxon>
        <taxon>eudicotyledons</taxon>
        <taxon>Gunneridae</taxon>
        <taxon>Pentapetalae</taxon>
        <taxon>rosids</taxon>
        <taxon>malvids</taxon>
        <taxon>Malvales</taxon>
        <taxon>Malvaceae</taxon>
        <taxon>Malvoideae</taxon>
        <taxon>Hibiscus</taxon>
    </lineage>
</organism>